<accession>A0A099LRT0</accession>
<sequence>MQKTTLALMVASTILLAGCGGGSSSSNPVNEPSAPVVVPPTAPDYPERSSLAIKVLDDQGGELTNATIAVLSDLNQLVTQLDGQHIQLDQSKFHDRDVDGLLDYPLSLVIQVAAPGYLSQRASVVVSDFGVNQQSIELLSLTSPQLSQAGVFYQSSTLKLAAQPLTSSGLIEVNAQPESPLQTVIKISPQTQWVNQQGEVVNAETVQIEQIAYPSDSAKLPLSAKESAANLAQYNSQAGTQLPVGSEVRFRSLAVIDIKITSENEALSKIVAGQPLAVQLSLSNEQLNPTTGQPLKVGDKIPVWSLSEQDSRWVFEQFIELEQGAFGELSATFTTRHLTQFNLAFAEVSDTCSGYLLVRNERQQPLSQEGDFSFSSARFFAEDHYLGAQDGRIAYSDVPNELTDITFNPQEKEVTLNHTLTTTAHAGSERGQTLLPLTLKGVNLCQASGSTLVFNQGQPMPFVRISPSSAYQYLVEGDAPSRIELTAELINPGEDDVQLSYQVASRYGATDGEDFVAKQEVLALSAEHPTATIQVDVLGDEEPETYYEALQLSMEIAEGASFESGTQKQEKTYYIRDDDSYVVENLQVLSASEADQKAVVEVTLDRKMASGNQVYLYYRVYSTAEDTASAFIDYPQIQSGYSQQPNALGGISSVLIPSGQRVFRFDVPIIDDLDVENQETFTLEMVKTRFVTSAQEKVLTSVTIADNDSAVAEPSRVELYLTQNTVNEGRFLQGSLRLDTATDRAVNVTVSSENMARLRLGSIDNTEPLNIQFMPGEASKLLVLIVPDNRAHEAHQSIGLTIANDVQLPVITRQIEVRDDDDIYISLNVEQSPDQVFEDSSGNVLWRFGYYNTQAQSADDIVAAIALSANSTATLSEDFNLDLPASLVFSNSSRPEIQFDLIADDSVEPSEWVTLDFTTQLPQGSRVRYDLPGCYDAQACQPGKSYTFSQTLVIGNDDLMSITIPMQRNVKMDPDSQGDFIAQQWAEGIEFSISDPLDFELVFDVELMASDLITMPYLTIPQQITLPAGQKVAKGTLDFAAVTRAELDQRFNQGTVKLEAMLNVQLSEESREKLKKQGVQFVVTNSQMNFTFSYPQVDPTGATGGSGGEND</sequence>
<keyword evidence="1" id="KW-0732">Signal</keyword>
<dbReference type="GeneID" id="43682033"/>
<dbReference type="AlphaFoldDB" id="A0A099LRT0"/>
<name>A0A099LRT0_9VIBR</name>
<dbReference type="eggNOG" id="COG2373">
    <property type="taxonomic scope" value="Bacteria"/>
</dbReference>
<gene>
    <name evidence="2" type="ORF">EA26_02310</name>
</gene>
<evidence type="ECO:0008006" key="4">
    <source>
        <dbReference type="Google" id="ProtNLM"/>
    </source>
</evidence>
<dbReference type="SUPFAM" id="SSF141072">
    <property type="entry name" value="CalX-like"/>
    <property type="match status" value="2"/>
</dbReference>
<feature type="signal peptide" evidence="1">
    <location>
        <begin position="1"/>
        <end position="17"/>
    </location>
</feature>
<dbReference type="Proteomes" id="UP000029994">
    <property type="component" value="Unassembled WGS sequence"/>
</dbReference>
<organism evidence="2 3">
    <name type="scientific">Vibrio navarrensis</name>
    <dbReference type="NCBI Taxonomy" id="29495"/>
    <lineage>
        <taxon>Bacteria</taxon>
        <taxon>Pseudomonadati</taxon>
        <taxon>Pseudomonadota</taxon>
        <taxon>Gammaproteobacteria</taxon>
        <taxon>Vibrionales</taxon>
        <taxon>Vibrionaceae</taxon>
        <taxon>Vibrio</taxon>
    </lineage>
</organism>
<dbReference type="Gene3D" id="2.60.40.2030">
    <property type="match status" value="2"/>
</dbReference>
<feature type="chain" id="PRO_5001950478" description="Calx-beta domain-containing protein" evidence="1">
    <location>
        <begin position="18"/>
        <end position="1111"/>
    </location>
</feature>
<evidence type="ECO:0000313" key="2">
    <source>
        <dbReference type="EMBL" id="KGK10206.1"/>
    </source>
</evidence>
<evidence type="ECO:0000256" key="1">
    <source>
        <dbReference type="SAM" id="SignalP"/>
    </source>
</evidence>
<keyword evidence="3" id="KW-1185">Reference proteome</keyword>
<dbReference type="STRING" id="29495.EA26_02310"/>
<dbReference type="EMBL" id="JMCG01000001">
    <property type="protein sequence ID" value="KGK10206.1"/>
    <property type="molecule type" value="Genomic_DNA"/>
</dbReference>
<dbReference type="InterPro" id="IPR038081">
    <property type="entry name" value="CalX-like_sf"/>
</dbReference>
<proteinExistence type="predicted"/>
<protein>
    <recommendedName>
        <fullName evidence="4">Calx-beta domain-containing protein</fullName>
    </recommendedName>
</protein>
<dbReference type="RefSeq" id="WP_039422974.1">
    <property type="nucleotide sequence ID" value="NZ_CP061845.1"/>
</dbReference>
<comment type="caution">
    <text evidence="2">The sequence shown here is derived from an EMBL/GenBank/DDBJ whole genome shotgun (WGS) entry which is preliminary data.</text>
</comment>
<dbReference type="PROSITE" id="PS51257">
    <property type="entry name" value="PROKAR_LIPOPROTEIN"/>
    <property type="match status" value="1"/>
</dbReference>
<reference evidence="2 3" key="1">
    <citation type="submission" date="2014-04" db="EMBL/GenBank/DDBJ databases">
        <title>Genome sequencing of Vibrio navarrensis strains.</title>
        <authorList>
            <person name="Gladney L.M."/>
            <person name="Katz L.S."/>
            <person name="Marino-Ramirez L."/>
            <person name="Jordan I.K."/>
        </authorList>
    </citation>
    <scope>NUCLEOTIDE SEQUENCE [LARGE SCALE GENOMIC DNA]</scope>
    <source>
        <strain evidence="2 3">ATCC 51183</strain>
    </source>
</reference>
<evidence type="ECO:0000313" key="3">
    <source>
        <dbReference type="Proteomes" id="UP000029994"/>
    </source>
</evidence>